<comment type="caution">
    <text evidence="9">The sequence shown here is derived from an EMBL/GenBank/DDBJ whole genome shotgun (WGS) entry which is preliminary data.</text>
</comment>
<feature type="transmembrane region" description="Helical" evidence="7">
    <location>
        <begin position="93"/>
        <end position="126"/>
    </location>
</feature>
<gene>
    <name evidence="9" type="ORF">H8S07_10935</name>
</gene>
<organism evidence="9 10">
    <name type="scientific">Dorea hominis</name>
    <dbReference type="NCBI Taxonomy" id="2763040"/>
    <lineage>
        <taxon>Bacteria</taxon>
        <taxon>Bacillati</taxon>
        <taxon>Bacillota</taxon>
        <taxon>Clostridia</taxon>
        <taxon>Lachnospirales</taxon>
        <taxon>Lachnospiraceae</taxon>
        <taxon>Dorea</taxon>
    </lineage>
</organism>
<dbReference type="EMBL" id="JACOOY010000014">
    <property type="protein sequence ID" value="MBC5665772.1"/>
    <property type="molecule type" value="Genomic_DNA"/>
</dbReference>
<feature type="transmembrane region" description="Helical" evidence="7">
    <location>
        <begin position="321"/>
        <end position="338"/>
    </location>
</feature>
<dbReference type="InterPro" id="IPR004681">
    <property type="entry name" value="TRAP_DctM"/>
</dbReference>
<keyword evidence="6 7" id="KW-0472">Membrane</keyword>
<feature type="transmembrane region" description="Helical" evidence="7">
    <location>
        <begin position="366"/>
        <end position="388"/>
    </location>
</feature>
<evidence type="ECO:0000256" key="1">
    <source>
        <dbReference type="ARBA" id="ARBA00004429"/>
    </source>
</evidence>
<keyword evidence="5 7" id="KW-1133">Transmembrane helix</keyword>
<dbReference type="RefSeq" id="WP_117536906.1">
    <property type="nucleotide sequence ID" value="NZ_JACOOY010000014.1"/>
</dbReference>
<sequence length="436" mass="46514">MNVMVAFAICMCLLLILLLIGIPLPYCFAGALIFLVATCNVPVRSLFVWGYSQMISTSLLAVPMFVIAGNLIAESGMAEKLVGLARVFVGKIKGALGVIVVVICGIMGAISGSAFTGIAALGGIMIPELRKEGYSRGFATSLVTCSSILGSLIPPSVPLIIYGWATGTSILAGFLSTVVPGILTIITFSVLNIVYARKYANAPVVEETVAEEKPKSKKKVIIESIPALMMPVIILGGIYGGIFTATEAASVCAVLAILLGIFVYRRLKAKNTLNMLRSTASSIGSIFMMIFFCLLLSQAMTQLQIPQMLVNVFLGFTDNKYVVLLMVNVFLLFVGMIVNDTTAIMLCAPLLLPLINAYGISPVHFAAIMVVNLSAGCLTPPYASVLYFGMKIGHAEFGEMMKNTAVFLLIGYLPIVLLTTYIEPISMALPRLFGLV</sequence>
<proteinExistence type="predicted"/>
<feature type="transmembrane region" description="Helical" evidence="7">
    <location>
        <begin position="48"/>
        <end position="73"/>
    </location>
</feature>
<feature type="transmembrane region" description="Helical" evidence="7">
    <location>
        <begin position="220"/>
        <end position="242"/>
    </location>
</feature>
<dbReference type="NCBIfam" id="TIGR00786">
    <property type="entry name" value="dctM"/>
    <property type="match status" value="1"/>
</dbReference>
<evidence type="ECO:0000259" key="8">
    <source>
        <dbReference type="Pfam" id="PF06808"/>
    </source>
</evidence>
<keyword evidence="4 7" id="KW-0812">Transmembrane</keyword>
<evidence type="ECO:0000256" key="6">
    <source>
        <dbReference type="ARBA" id="ARBA00023136"/>
    </source>
</evidence>
<feature type="transmembrane region" description="Helical" evidence="7">
    <location>
        <begin position="170"/>
        <end position="195"/>
    </location>
</feature>
<feature type="transmembrane region" description="Helical" evidence="7">
    <location>
        <begin position="400"/>
        <end position="422"/>
    </location>
</feature>
<evidence type="ECO:0000313" key="9">
    <source>
        <dbReference type="EMBL" id="MBC5665772.1"/>
    </source>
</evidence>
<feature type="transmembrane region" description="Helical" evidence="7">
    <location>
        <begin position="343"/>
        <end position="360"/>
    </location>
</feature>
<name>A0ABR7EXP2_9FIRM</name>
<protein>
    <submittedName>
        <fullName evidence="9">TRAP transporter large permease</fullName>
    </submittedName>
</protein>
<dbReference type="Proteomes" id="UP000647235">
    <property type="component" value="Unassembled WGS sequence"/>
</dbReference>
<evidence type="ECO:0000256" key="3">
    <source>
        <dbReference type="ARBA" id="ARBA00022519"/>
    </source>
</evidence>
<evidence type="ECO:0000313" key="10">
    <source>
        <dbReference type="Proteomes" id="UP000647235"/>
    </source>
</evidence>
<evidence type="ECO:0000256" key="4">
    <source>
        <dbReference type="ARBA" id="ARBA00022692"/>
    </source>
</evidence>
<feature type="transmembrane region" description="Helical" evidence="7">
    <location>
        <begin position="6"/>
        <end position="36"/>
    </location>
</feature>
<dbReference type="PANTHER" id="PTHR33362">
    <property type="entry name" value="SIALIC ACID TRAP TRANSPORTER PERMEASE PROTEIN SIAT-RELATED"/>
    <property type="match status" value="1"/>
</dbReference>
<accession>A0ABR7EXP2</accession>
<keyword evidence="2" id="KW-1003">Cell membrane</keyword>
<reference evidence="9 10" key="1">
    <citation type="submission" date="2020-08" db="EMBL/GenBank/DDBJ databases">
        <title>Genome public.</title>
        <authorList>
            <person name="Liu C."/>
            <person name="Sun Q."/>
        </authorList>
    </citation>
    <scope>NUCLEOTIDE SEQUENCE [LARGE SCALE GENOMIC DNA]</scope>
    <source>
        <strain evidence="9 10">NSJ-36</strain>
    </source>
</reference>
<feature type="domain" description="TRAP C4-dicarboxylate transport system permease DctM subunit" evidence="8">
    <location>
        <begin position="12"/>
        <end position="420"/>
    </location>
</feature>
<keyword evidence="10" id="KW-1185">Reference proteome</keyword>
<dbReference type="InterPro" id="IPR010656">
    <property type="entry name" value="DctM"/>
</dbReference>
<evidence type="ECO:0000256" key="2">
    <source>
        <dbReference type="ARBA" id="ARBA00022475"/>
    </source>
</evidence>
<dbReference type="PIRSF" id="PIRSF006066">
    <property type="entry name" value="HI0050"/>
    <property type="match status" value="1"/>
</dbReference>
<feature type="transmembrane region" description="Helical" evidence="7">
    <location>
        <begin position="248"/>
        <end position="267"/>
    </location>
</feature>
<dbReference type="PANTHER" id="PTHR33362:SF2">
    <property type="entry name" value="TRAP TRANSPORTER LARGE PERMEASE PROTEIN"/>
    <property type="match status" value="1"/>
</dbReference>
<feature type="transmembrane region" description="Helical" evidence="7">
    <location>
        <begin position="279"/>
        <end position="301"/>
    </location>
</feature>
<evidence type="ECO:0000256" key="7">
    <source>
        <dbReference type="SAM" id="Phobius"/>
    </source>
</evidence>
<dbReference type="Pfam" id="PF06808">
    <property type="entry name" value="DctM"/>
    <property type="match status" value="1"/>
</dbReference>
<comment type="subcellular location">
    <subcellularLocation>
        <location evidence="1">Cell inner membrane</location>
        <topology evidence="1">Multi-pass membrane protein</topology>
    </subcellularLocation>
</comment>
<evidence type="ECO:0000256" key="5">
    <source>
        <dbReference type="ARBA" id="ARBA00022989"/>
    </source>
</evidence>
<keyword evidence="3" id="KW-0997">Cell inner membrane</keyword>